<organism evidence="2 3">
    <name type="scientific">Carboxydocella sporoproducens DSM 16521</name>
    <dbReference type="NCBI Taxonomy" id="1121270"/>
    <lineage>
        <taxon>Bacteria</taxon>
        <taxon>Bacillati</taxon>
        <taxon>Bacillota</taxon>
        <taxon>Clostridia</taxon>
        <taxon>Eubacteriales</taxon>
        <taxon>Clostridiales Family XVI. Incertae Sedis</taxon>
        <taxon>Carboxydocella</taxon>
    </lineage>
</organism>
<dbReference type="EMBL" id="FUXM01000006">
    <property type="protein sequence ID" value="SJZ75848.1"/>
    <property type="molecule type" value="Genomic_DNA"/>
</dbReference>
<feature type="transmembrane region" description="Helical" evidence="1">
    <location>
        <begin position="73"/>
        <end position="98"/>
    </location>
</feature>
<dbReference type="RefSeq" id="WP_078664947.1">
    <property type="nucleotide sequence ID" value="NZ_FUXM01000006.1"/>
</dbReference>
<accession>A0A1T4NAM4</accession>
<evidence type="ECO:0000313" key="2">
    <source>
        <dbReference type="EMBL" id="SJZ75848.1"/>
    </source>
</evidence>
<feature type="transmembrane region" description="Helical" evidence="1">
    <location>
        <begin position="47"/>
        <end position="67"/>
    </location>
</feature>
<evidence type="ECO:0000256" key="1">
    <source>
        <dbReference type="SAM" id="Phobius"/>
    </source>
</evidence>
<dbReference type="AlphaFoldDB" id="A0A1T4NAM4"/>
<keyword evidence="1" id="KW-1133">Transmembrane helix</keyword>
<dbReference type="OrthoDB" id="2087760at2"/>
<sequence length="130" mass="15583">MNSWWLLINIIVLLVYAFFLLYPFYLRDKQPQRYKGIWLEIGTLFRNRYGALIVLNITLGLTINFIIKSYTNNGAFGFISMIVYYLIFSTTFLWYPFYLKEKKASKYKGIWKVIGDWIGDPRSAFPHRKR</sequence>
<feature type="transmembrane region" description="Helical" evidence="1">
    <location>
        <begin position="6"/>
        <end position="26"/>
    </location>
</feature>
<reference evidence="3" key="1">
    <citation type="submission" date="2017-02" db="EMBL/GenBank/DDBJ databases">
        <authorList>
            <person name="Varghese N."/>
            <person name="Submissions S."/>
        </authorList>
    </citation>
    <scope>NUCLEOTIDE SEQUENCE [LARGE SCALE GENOMIC DNA]</scope>
    <source>
        <strain evidence="3">DSM 16521</strain>
    </source>
</reference>
<protein>
    <submittedName>
        <fullName evidence="2">Uncharacterized protein</fullName>
    </submittedName>
</protein>
<keyword evidence="1" id="KW-0472">Membrane</keyword>
<dbReference type="Proteomes" id="UP000189933">
    <property type="component" value="Unassembled WGS sequence"/>
</dbReference>
<proteinExistence type="predicted"/>
<gene>
    <name evidence="2" type="ORF">SAMN02745885_00847</name>
</gene>
<keyword evidence="1" id="KW-0812">Transmembrane</keyword>
<evidence type="ECO:0000313" key="3">
    <source>
        <dbReference type="Proteomes" id="UP000189933"/>
    </source>
</evidence>
<keyword evidence="3" id="KW-1185">Reference proteome</keyword>
<name>A0A1T4NAM4_9FIRM</name>